<dbReference type="PANTHER" id="PTHR47510:SF3">
    <property type="entry name" value="ENDO_EXONUCLEASE_PHOSPHATASE DOMAIN-CONTAINING PROTEIN"/>
    <property type="match status" value="1"/>
</dbReference>
<dbReference type="EMBL" id="JAINUG010000047">
    <property type="protein sequence ID" value="KAJ8405686.1"/>
    <property type="molecule type" value="Genomic_DNA"/>
</dbReference>
<protein>
    <submittedName>
        <fullName evidence="1">Uncharacterized protein</fullName>
    </submittedName>
</protein>
<dbReference type="Proteomes" id="UP001221898">
    <property type="component" value="Unassembled WGS sequence"/>
</dbReference>
<gene>
    <name evidence="1" type="ORF">AAFF_G00316660</name>
</gene>
<organism evidence="1 2">
    <name type="scientific">Aldrovandia affinis</name>
    <dbReference type="NCBI Taxonomy" id="143900"/>
    <lineage>
        <taxon>Eukaryota</taxon>
        <taxon>Metazoa</taxon>
        <taxon>Chordata</taxon>
        <taxon>Craniata</taxon>
        <taxon>Vertebrata</taxon>
        <taxon>Euteleostomi</taxon>
        <taxon>Actinopterygii</taxon>
        <taxon>Neopterygii</taxon>
        <taxon>Teleostei</taxon>
        <taxon>Notacanthiformes</taxon>
        <taxon>Halosauridae</taxon>
        <taxon>Aldrovandia</taxon>
    </lineage>
</organism>
<dbReference type="AlphaFoldDB" id="A0AAD7WQH4"/>
<sequence>MEWAGPEAGNNLDEYTDTVTSFISFCEEVCVPVRTRKIYNNDKPWFTAQLRRLRSEKEEARRSGDKDRFKEAKYRFAKAAKEAKHRFSEKLQQQFSEGNPASVWKGLKTITNYKSPQTSDNLSLANELNEFYCRFEKERVIALFSSDRDVDVKDVLAYELAPVPTAMFTEDGMRICKAKSTLKKSLQIEVSRRNAGDADVTVIDGSALLWTIHWPADGTVADFIENVKTRLTSYLSESDVYLIFDRYYDYSIKSVTRDVRETGVNKKHHLLLSTKLPAQKVVLSSIENKKQLNLLLCEELTQDRLFHLRSTNKHKLVVTGEDPCPIEIKMEERRTRYDLENQQEEADTIIVQQVLGCAGEAHQISVVSDDTDVFVLLLHHYHQAGLDVPLIMESPAREEQ</sequence>
<comment type="caution">
    <text evidence="1">The sequence shown here is derived from an EMBL/GenBank/DDBJ whole genome shotgun (WGS) entry which is preliminary data.</text>
</comment>
<accession>A0AAD7WQH4</accession>
<evidence type="ECO:0000313" key="2">
    <source>
        <dbReference type="Proteomes" id="UP001221898"/>
    </source>
</evidence>
<evidence type="ECO:0000313" key="1">
    <source>
        <dbReference type="EMBL" id="KAJ8405686.1"/>
    </source>
</evidence>
<dbReference type="PANTHER" id="PTHR47510">
    <property type="entry name" value="REVERSE TRANSCRIPTASE DOMAIN-CONTAINING PROTEIN"/>
    <property type="match status" value="1"/>
</dbReference>
<reference evidence="1" key="1">
    <citation type="journal article" date="2023" name="Science">
        <title>Genome structures resolve the early diversification of teleost fishes.</title>
        <authorList>
            <person name="Parey E."/>
            <person name="Louis A."/>
            <person name="Montfort J."/>
            <person name="Bouchez O."/>
            <person name="Roques C."/>
            <person name="Iampietro C."/>
            <person name="Lluch J."/>
            <person name="Castinel A."/>
            <person name="Donnadieu C."/>
            <person name="Desvignes T."/>
            <person name="Floi Bucao C."/>
            <person name="Jouanno E."/>
            <person name="Wen M."/>
            <person name="Mejri S."/>
            <person name="Dirks R."/>
            <person name="Jansen H."/>
            <person name="Henkel C."/>
            <person name="Chen W.J."/>
            <person name="Zahm M."/>
            <person name="Cabau C."/>
            <person name="Klopp C."/>
            <person name="Thompson A.W."/>
            <person name="Robinson-Rechavi M."/>
            <person name="Braasch I."/>
            <person name="Lecointre G."/>
            <person name="Bobe J."/>
            <person name="Postlethwait J.H."/>
            <person name="Berthelot C."/>
            <person name="Roest Crollius H."/>
            <person name="Guiguen Y."/>
        </authorList>
    </citation>
    <scope>NUCLEOTIDE SEQUENCE</scope>
    <source>
        <strain evidence="1">NC1722</strain>
    </source>
</reference>
<keyword evidence="2" id="KW-1185">Reference proteome</keyword>
<name>A0AAD7WQH4_9TELE</name>
<proteinExistence type="predicted"/>